<accession>A0A1G8SK07</accession>
<dbReference type="EMBL" id="FNFB01000001">
    <property type="protein sequence ID" value="SDJ28950.1"/>
    <property type="molecule type" value="Genomic_DNA"/>
</dbReference>
<dbReference type="AlphaFoldDB" id="A0A1G8SK07"/>
<reference evidence="1 2" key="1">
    <citation type="submission" date="2016-10" db="EMBL/GenBank/DDBJ databases">
        <authorList>
            <person name="de Groot N.N."/>
        </authorList>
    </citation>
    <scope>NUCLEOTIDE SEQUENCE [LARGE SCALE GENOMIC DNA]</scope>
    <source>
        <strain evidence="1 2">CGMCC 4.5681</strain>
    </source>
</reference>
<keyword evidence="2" id="KW-1185">Reference proteome</keyword>
<organism evidence="1 2">
    <name type="scientific">Nonomuraea maritima</name>
    <dbReference type="NCBI Taxonomy" id="683260"/>
    <lineage>
        <taxon>Bacteria</taxon>
        <taxon>Bacillati</taxon>
        <taxon>Actinomycetota</taxon>
        <taxon>Actinomycetes</taxon>
        <taxon>Streptosporangiales</taxon>
        <taxon>Streptosporangiaceae</taxon>
        <taxon>Nonomuraea</taxon>
    </lineage>
</organism>
<dbReference type="STRING" id="683260.SAMN05421874_101327"/>
<dbReference type="Gene3D" id="6.20.20.10">
    <property type="match status" value="1"/>
</dbReference>
<evidence type="ECO:0000313" key="1">
    <source>
        <dbReference type="EMBL" id="SDJ28950.1"/>
    </source>
</evidence>
<proteinExistence type="predicted"/>
<gene>
    <name evidence="1" type="ORF">SAMN05421874_101327</name>
</gene>
<dbReference type="Proteomes" id="UP000198683">
    <property type="component" value="Unassembled WGS sequence"/>
</dbReference>
<protein>
    <submittedName>
        <fullName evidence="1">Uncharacterized protein</fullName>
    </submittedName>
</protein>
<dbReference type="InterPro" id="IPR036410">
    <property type="entry name" value="HSP_DnaJ_Cys-rich_dom_sf"/>
</dbReference>
<name>A0A1G8SK07_9ACTN</name>
<evidence type="ECO:0000313" key="2">
    <source>
        <dbReference type="Proteomes" id="UP000198683"/>
    </source>
</evidence>
<dbReference type="RefSeq" id="WP_281191294.1">
    <property type="nucleotide sequence ID" value="NZ_FNFB01000001.1"/>
</dbReference>
<dbReference type="SUPFAM" id="SSF57938">
    <property type="entry name" value="DnaJ/Hsp40 cysteine-rich domain"/>
    <property type="match status" value="1"/>
</dbReference>
<sequence length="40" mass="4183">MPGTLLLTHYRCSTCNGTGIDSESARCLDCDGTGIDNYGA</sequence>